<dbReference type="RefSeq" id="WP_180568031.1">
    <property type="nucleotide sequence ID" value="NZ_JACCKB010000009.1"/>
</dbReference>
<proteinExistence type="predicted"/>
<evidence type="ECO:0000313" key="2">
    <source>
        <dbReference type="Proteomes" id="UP000569732"/>
    </source>
</evidence>
<reference evidence="1 2" key="1">
    <citation type="submission" date="2020-07" db="EMBL/GenBank/DDBJ databases">
        <title>Endozoicomonas sp. nov., isolated from sediment.</title>
        <authorList>
            <person name="Gu T."/>
        </authorList>
    </citation>
    <scope>NUCLEOTIDE SEQUENCE [LARGE SCALE GENOMIC DNA]</scope>
    <source>
        <strain evidence="1 2">SM1973</strain>
    </source>
</reference>
<dbReference type="Proteomes" id="UP000569732">
    <property type="component" value="Unassembled WGS sequence"/>
</dbReference>
<keyword evidence="2" id="KW-1185">Reference proteome</keyword>
<organism evidence="1 2">
    <name type="scientific">Spartinivicinus marinus</name>
    <dbReference type="NCBI Taxonomy" id="2994442"/>
    <lineage>
        <taxon>Bacteria</taxon>
        <taxon>Pseudomonadati</taxon>
        <taxon>Pseudomonadota</taxon>
        <taxon>Gammaproteobacteria</taxon>
        <taxon>Oceanospirillales</taxon>
        <taxon>Zooshikellaceae</taxon>
        <taxon>Spartinivicinus</taxon>
    </lineage>
</organism>
<dbReference type="AlphaFoldDB" id="A0A853HXQ9"/>
<comment type="caution">
    <text evidence="1">The sequence shown here is derived from an EMBL/GenBank/DDBJ whole genome shotgun (WGS) entry which is preliminary data.</text>
</comment>
<protein>
    <submittedName>
        <fullName evidence="1">Uncharacterized protein</fullName>
    </submittedName>
</protein>
<accession>A0A853HXQ9</accession>
<sequence>MDQFDVAHYAQLISMAAKGNEKAALAFDFLMPEQQLAVLKYKIQSLKEKYLNKIEQGDTQITSASEFYSIANVIPFNIGKTSKLEISRLIEAYHQTHNCFPTRRQLVSFFLDELESTVDLIKVST</sequence>
<name>A0A853HXQ9_9GAMM</name>
<dbReference type="EMBL" id="JACCKB010000009">
    <property type="protein sequence ID" value="NYZ66003.1"/>
    <property type="molecule type" value="Genomic_DNA"/>
</dbReference>
<evidence type="ECO:0000313" key="1">
    <source>
        <dbReference type="EMBL" id="NYZ66003.1"/>
    </source>
</evidence>
<gene>
    <name evidence="1" type="ORF">H0A36_08250</name>
</gene>